<proteinExistence type="predicted"/>
<name>A0AAV2ZLR0_9STRA</name>
<reference evidence="1" key="2">
    <citation type="journal article" date="2023" name="Microbiol Resour">
        <title>Decontamination and Annotation of the Draft Genome Sequence of the Oomycete Lagenidium giganteum ARSEF 373.</title>
        <authorList>
            <person name="Morgan W.R."/>
            <person name="Tartar A."/>
        </authorList>
    </citation>
    <scope>NUCLEOTIDE SEQUENCE</scope>
    <source>
        <strain evidence="1">ARSEF 373</strain>
    </source>
</reference>
<accession>A0AAV2ZLR0</accession>
<sequence>METTFFRVDKQARVDFNTCEMTYIDGASTVVVPLVCKDDKGALKVGVGCMVRQRETVANTKSMIEAAVGAADSSVGIFVPAPCRGHLPGSAIDGATVVEKDAAGQFANGT</sequence>
<comment type="caution">
    <text evidence="1">The sequence shown here is derived from an EMBL/GenBank/DDBJ whole genome shotgun (WGS) entry which is preliminary data.</text>
</comment>
<dbReference type="AlphaFoldDB" id="A0AAV2ZLR0"/>
<dbReference type="EMBL" id="DAKRPA010000002">
    <property type="protein sequence ID" value="DBA05224.1"/>
    <property type="molecule type" value="Genomic_DNA"/>
</dbReference>
<evidence type="ECO:0000313" key="1">
    <source>
        <dbReference type="EMBL" id="DBA05224.1"/>
    </source>
</evidence>
<protein>
    <submittedName>
        <fullName evidence="1">Uncharacterized protein</fullName>
    </submittedName>
</protein>
<reference evidence="1" key="1">
    <citation type="submission" date="2022-11" db="EMBL/GenBank/DDBJ databases">
        <authorList>
            <person name="Morgan W.R."/>
            <person name="Tartar A."/>
        </authorList>
    </citation>
    <scope>NUCLEOTIDE SEQUENCE</scope>
    <source>
        <strain evidence="1">ARSEF 373</strain>
    </source>
</reference>
<organism evidence="1 2">
    <name type="scientific">Lagenidium giganteum</name>
    <dbReference type="NCBI Taxonomy" id="4803"/>
    <lineage>
        <taxon>Eukaryota</taxon>
        <taxon>Sar</taxon>
        <taxon>Stramenopiles</taxon>
        <taxon>Oomycota</taxon>
        <taxon>Peronosporomycetes</taxon>
        <taxon>Pythiales</taxon>
        <taxon>Pythiaceae</taxon>
    </lineage>
</organism>
<keyword evidence="2" id="KW-1185">Reference proteome</keyword>
<gene>
    <name evidence="1" type="ORF">N0F65_005074</name>
</gene>
<evidence type="ECO:0000313" key="2">
    <source>
        <dbReference type="Proteomes" id="UP001146120"/>
    </source>
</evidence>
<dbReference type="Proteomes" id="UP001146120">
    <property type="component" value="Unassembled WGS sequence"/>
</dbReference>